<organism evidence="1 2">
    <name type="scientific">Labedaea rhizosphaerae</name>
    <dbReference type="NCBI Taxonomy" id="598644"/>
    <lineage>
        <taxon>Bacteria</taxon>
        <taxon>Bacillati</taxon>
        <taxon>Actinomycetota</taxon>
        <taxon>Actinomycetes</taxon>
        <taxon>Pseudonocardiales</taxon>
        <taxon>Pseudonocardiaceae</taxon>
        <taxon>Labedaea</taxon>
    </lineage>
</organism>
<dbReference type="EMBL" id="SNXZ01000012">
    <property type="protein sequence ID" value="TDP89602.1"/>
    <property type="molecule type" value="Genomic_DNA"/>
</dbReference>
<gene>
    <name evidence="1" type="ORF">EV186_1122</name>
</gene>
<keyword evidence="2" id="KW-1185">Reference proteome</keyword>
<sequence>MRREDAGSRTVIGLADEAGAAIEPAAWAEPLVQLGKVACGRLRDLGGRQLVIAISVPCRDYAAALVASGWALAAPAPTAEAPIDVFRRVTAGTPLRVVTERFVAAGPFGWLDEERPDPRVFVAGKTVPVERYKVATVLRDPIEAVASDLPQPGFLGREPAVASTWLARIAEPAADLALVGTASWLREDLAAYVGSPRPATATAVPLANYVLPEGRQAATWSTRIYSASKLADELPIPRYYRGVILDGYGAIKYLDNIEAPVVVCVIDRSVADESAAEVVMQARSANSRPISLREEYGWRPPAGVEALAFTVAL</sequence>
<reference evidence="1 2" key="1">
    <citation type="submission" date="2019-03" db="EMBL/GenBank/DDBJ databases">
        <title>Genomic Encyclopedia of Type Strains, Phase IV (KMG-IV): sequencing the most valuable type-strain genomes for metagenomic binning, comparative biology and taxonomic classification.</title>
        <authorList>
            <person name="Goeker M."/>
        </authorList>
    </citation>
    <scope>NUCLEOTIDE SEQUENCE [LARGE SCALE GENOMIC DNA]</scope>
    <source>
        <strain evidence="1 2">DSM 45361</strain>
    </source>
</reference>
<evidence type="ECO:0000313" key="2">
    <source>
        <dbReference type="Proteomes" id="UP000295444"/>
    </source>
</evidence>
<protein>
    <submittedName>
        <fullName evidence="1">Uncharacterized protein</fullName>
    </submittedName>
</protein>
<proteinExistence type="predicted"/>
<accession>A0A4R6RS34</accession>
<evidence type="ECO:0000313" key="1">
    <source>
        <dbReference type="EMBL" id="TDP89602.1"/>
    </source>
</evidence>
<comment type="caution">
    <text evidence="1">The sequence shown here is derived from an EMBL/GenBank/DDBJ whole genome shotgun (WGS) entry which is preliminary data.</text>
</comment>
<dbReference type="AlphaFoldDB" id="A0A4R6RS34"/>
<dbReference type="Proteomes" id="UP000295444">
    <property type="component" value="Unassembled WGS sequence"/>
</dbReference>
<dbReference type="RefSeq" id="WP_208116005.1">
    <property type="nucleotide sequence ID" value="NZ_SNXZ01000012.1"/>
</dbReference>
<name>A0A4R6RS34_LABRH</name>